<feature type="compositionally biased region" description="Low complexity" evidence="6">
    <location>
        <begin position="114"/>
        <end position="125"/>
    </location>
</feature>
<dbReference type="KEGG" id="mbe:MBM_00137"/>
<feature type="compositionally biased region" description="Low complexity" evidence="6">
    <location>
        <begin position="133"/>
        <end position="152"/>
    </location>
</feature>
<feature type="compositionally biased region" description="Acidic residues" evidence="6">
    <location>
        <begin position="473"/>
        <end position="489"/>
    </location>
</feature>
<dbReference type="HOGENOM" id="CLU_016434_1_1_1"/>
<feature type="compositionally biased region" description="Basic and acidic residues" evidence="6">
    <location>
        <begin position="189"/>
        <end position="206"/>
    </location>
</feature>
<dbReference type="GO" id="GO:0003743">
    <property type="term" value="F:translation initiation factor activity"/>
    <property type="evidence" value="ECO:0007669"/>
    <property type="project" value="UniProtKB-KW"/>
</dbReference>
<dbReference type="InParanoid" id="K1Y796"/>
<feature type="region of interest" description="Disordered" evidence="6">
    <location>
        <begin position="439"/>
        <end position="493"/>
    </location>
</feature>
<protein>
    <submittedName>
        <fullName evidence="8">Transcription initiation factor tfiid 55 kd subunit</fullName>
    </submittedName>
</protein>
<dbReference type="GO" id="GO:0005669">
    <property type="term" value="C:transcription factor TFIID complex"/>
    <property type="evidence" value="ECO:0007669"/>
    <property type="project" value="InterPro"/>
</dbReference>
<feature type="compositionally biased region" description="Acidic residues" evidence="6">
    <location>
        <begin position="563"/>
        <end position="589"/>
    </location>
</feature>
<feature type="domain" description="TAFII55 protein conserved region" evidence="7">
    <location>
        <begin position="273"/>
        <end position="435"/>
    </location>
</feature>
<dbReference type="CDD" id="cd08047">
    <property type="entry name" value="TAF7"/>
    <property type="match status" value="1"/>
</dbReference>
<keyword evidence="8" id="KW-0396">Initiation factor</keyword>
<evidence type="ECO:0000256" key="3">
    <source>
        <dbReference type="ARBA" id="ARBA00023015"/>
    </source>
</evidence>
<dbReference type="InterPro" id="IPR037817">
    <property type="entry name" value="TAF7"/>
</dbReference>
<organism evidence="8 9">
    <name type="scientific">Marssonina brunnea f. sp. multigermtubi (strain MB_m1)</name>
    <name type="common">Marssonina leaf spot fungus</name>
    <dbReference type="NCBI Taxonomy" id="1072389"/>
    <lineage>
        <taxon>Eukaryota</taxon>
        <taxon>Fungi</taxon>
        <taxon>Dikarya</taxon>
        <taxon>Ascomycota</taxon>
        <taxon>Pezizomycotina</taxon>
        <taxon>Leotiomycetes</taxon>
        <taxon>Helotiales</taxon>
        <taxon>Drepanopezizaceae</taxon>
        <taxon>Drepanopeziza</taxon>
    </lineage>
</organism>
<gene>
    <name evidence="8" type="ORF">MBM_00137</name>
</gene>
<keyword evidence="9" id="KW-1185">Reference proteome</keyword>
<reference evidence="8 9" key="1">
    <citation type="journal article" date="2012" name="BMC Genomics">
        <title>Sequencing the genome of Marssonina brunnea reveals fungus-poplar co-evolution.</title>
        <authorList>
            <person name="Zhu S."/>
            <person name="Cao Y.-Z."/>
            <person name="Jiang C."/>
            <person name="Tan B.-Y."/>
            <person name="Wang Z."/>
            <person name="Feng S."/>
            <person name="Zhang L."/>
            <person name="Su X.-H."/>
            <person name="Brejova B."/>
            <person name="Vinar T."/>
            <person name="Xu M."/>
            <person name="Wang M.-X."/>
            <person name="Zhang S.-G."/>
            <person name="Huang M.-R."/>
            <person name="Wu R."/>
            <person name="Zhou Y."/>
        </authorList>
    </citation>
    <scope>NUCLEOTIDE SEQUENCE [LARGE SCALE GENOMIC DNA]</scope>
    <source>
        <strain evidence="8 9">MB_m1</strain>
    </source>
</reference>
<feature type="compositionally biased region" description="Polar residues" evidence="6">
    <location>
        <begin position="77"/>
        <end position="87"/>
    </location>
</feature>
<dbReference type="AlphaFoldDB" id="K1Y796"/>
<feature type="region of interest" description="Disordered" evidence="6">
    <location>
        <begin position="77"/>
        <end position="214"/>
    </location>
</feature>
<evidence type="ECO:0000256" key="5">
    <source>
        <dbReference type="ARBA" id="ARBA00023242"/>
    </source>
</evidence>
<dbReference type="Proteomes" id="UP000006753">
    <property type="component" value="Unassembled WGS sequence"/>
</dbReference>
<dbReference type="FunCoup" id="K1Y796">
    <property type="interactions" value="186"/>
</dbReference>
<evidence type="ECO:0000256" key="2">
    <source>
        <dbReference type="ARBA" id="ARBA00009368"/>
    </source>
</evidence>
<feature type="region of interest" description="Disordered" evidence="6">
    <location>
        <begin position="533"/>
        <end position="598"/>
    </location>
</feature>
<dbReference type="SMART" id="SM01370">
    <property type="entry name" value="TAFII55_N"/>
    <property type="match status" value="1"/>
</dbReference>
<dbReference type="STRING" id="1072389.K1Y796"/>
<comment type="subcellular location">
    <subcellularLocation>
        <location evidence="1">Nucleus</location>
    </subcellularLocation>
</comment>
<dbReference type="GO" id="GO:0051123">
    <property type="term" value="P:RNA polymerase II preinitiation complex assembly"/>
    <property type="evidence" value="ECO:0007669"/>
    <property type="project" value="TreeGrafter"/>
</dbReference>
<accession>K1Y796</accession>
<dbReference type="OMA" id="CASTKWE"/>
<dbReference type="Pfam" id="PF04658">
    <property type="entry name" value="TAFII55_N"/>
    <property type="match status" value="1"/>
</dbReference>
<feature type="compositionally biased region" description="Low complexity" evidence="6">
    <location>
        <begin position="533"/>
        <end position="544"/>
    </location>
</feature>
<keyword evidence="3" id="KW-0805">Transcription regulation</keyword>
<proteinExistence type="inferred from homology"/>
<feature type="compositionally biased region" description="Polar residues" evidence="6">
    <location>
        <begin position="457"/>
        <end position="472"/>
    </location>
</feature>
<dbReference type="GeneID" id="18756072"/>
<evidence type="ECO:0000256" key="4">
    <source>
        <dbReference type="ARBA" id="ARBA00023163"/>
    </source>
</evidence>
<keyword evidence="8" id="KW-0648">Protein biosynthesis</keyword>
<dbReference type="PANTHER" id="PTHR12228">
    <property type="entry name" value="TRANSCRIPTION INITIATION FACTOR TFIID 55 KD SUBUNIT-RELATED"/>
    <property type="match status" value="1"/>
</dbReference>
<evidence type="ECO:0000259" key="7">
    <source>
        <dbReference type="SMART" id="SM01370"/>
    </source>
</evidence>
<comment type="similarity">
    <text evidence="2">Belongs to the TAF7 family.</text>
</comment>
<dbReference type="EMBL" id="JH921428">
    <property type="protein sequence ID" value="EKD21024.1"/>
    <property type="molecule type" value="Genomic_DNA"/>
</dbReference>
<evidence type="ECO:0000313" key="9">
    <source>
        <dbReference type="Proteomes" id="UP000006753"/>
    </source>
</evidence>
<name>K1Y796_MARBU</name>
<evidence type="ECO:0000313" key="8">
    <source>
        <dbReference type="EMBL" id="EKD21024.1"/>
    </source>
</evidence>
<sequence length="658" mass="73027">MTCLRSYFSRVSPQSFLNFITTTTTTAPRYLENTRCLLHFNGITCWKLTSAIDNPVPRHPCASPSDRLKSYRIAQNAPSPSAYNLNTGKMAEPPKKNPPTKLKIRIGPKPPAATTPSQSSQSSPPLQDYLNQSGTLSIPSLSTPPSVAPSKKPSLKLKTKVITPGTAHQDVKPKKSKAGRPAKPSAKLIDNKKRGRDDESHSEAEATIKVQPPKKKQTIIFKAPGGPKTPVPATPTAITPVMIKAKVKGKPPKRIPGEGYDSEASDREIDPVIEEEFILRMVPGDDCDYLRDCIAKKLIGGNRLSNGADVSMKFYQEHGRRASVTIRGRVYAATMVDLPCIIEGMKSWDKRGWWKSADICQMLWVFAQVNSEAEAKTIPLPEIIDENTFQYPHGLTAPMHNVRKRRFRKRMHKVEIEKVEAEVERLMEADSKAVRTKYTIIDPGRESRRQSEAFSRDGSNTPFRHGTQQQYSENEEDGEEDAEGEEDDGYFINNDQNEANVKLEDYDPIDDALLEADLEAAMEADFGDFGDAVDTGDAADAAGTPVAETPSVMTPSMSVNMPPEEEQEEADSGDDSVEDDDDESSEIDAEERNRLNQIQGMKEDIAEMERELVAQEAKLVATSNLILKKRIEDQIRKLKTELQLKKSSIGEGEGEDNE</sequence>
<dbReference type="OrthoDB" id="153872at2759"/>
<keyword evidence="4" id="KW-0804">Transcription</keyword>
<dbReference type="eggNOG" id="KOG4011">
    <property type="taxonomic scope" value="Eukaryota"/>
</dbReference>
<feature type="compositionally biased region" description="Basic and acidic residues" evidence="6">
    <location>
        <begin position="443"/>
        <end position="455"/>
    </location>
</feature>
<keyword evidence="5" id="KW-0539">Nucleus</keyword>
<dbReference type="InterPro" id="IPR006751">
    <property type="entry name" value="TAFII55_prot_cons_reg"/>
</dbReference>
<dbReference type="PANTHER" id="PTHR12228:SF0">
    <property type="entry name" value="TATA-BOX BINDING PROTEIN ASSOCIATED FACTOR 7"/>
    <property type="match status" value="1"/>
</dbReference>
<evidence type="ECO:0000256" key="6">
    <source>
        <dbReference type="SAM" id="MobiDB-lite"/>
    </source>
</evidence>
<dbReference type="GO" id="GO:0016251">
    <property type="term" value="F:RNA polymerase II general transcription initiation factor activity"/>
    <property type="evidence" value="ECO:0007669"/>
    <property type="project" value="TreeGrafter"/>
</dbReference>
<evidence type="ECO:0000256" key="1">
    <source>
        <dbReference type="ARBA" id="ARBA00004123"/>
    </source>
</evidence>